<gene>
    <name evidence="2" type="ORF">AS189_19155</name>
</gene>
<protein>
    <submittedName>
        <fullName evidence="2">Uncharacterized protein</fullName>
    </submittedName>
</protein>
<organism evidence="2 3">
    <name type="scientific">Arthrobacter alpinus</name>
    <dbReference type="NCBI Taxonomy" id="656366"/>
    <lineage>
        <taxon>Bacteria</taxon>
        <taxon>Bacillati</taxon>
        <taxon>Actinomycetota</taxon>
        <taxon>Actinomycetes</taxon>
        <taxon>Micrococcales</taxon>
        <taxon>Micrococcaceae</taxon>
        <taxon>Arthrobacter</taxon>
    </lineage>
</organism>
<dbReference type="EMBL" id="CP013201">
    <property type="protein sequence ID" value="ALO68704.1"/>
    <property type="molecule type" value="Genomic_DNA"/>
</dbReference>
<dbReference type="AlphaFoldDB" id="A0A0S2M5A1"/>
<reference evidence="3" key="1">
    <citation type="submission" date="2015-11" db="EMBL/GenBank/DDBJ databases">
        <authorList>
            <person name="Kumar R."/>
            <person name="Singh D."/>
            <person name="Swarnkar M.K."/>
            <person name="Singh A.K."/>
            <person name="Kumar S."/>
        </authorList>
    </citation>
    <scope>NUCLEOTIDE SEQUENCE [LARGE SCALE GENOMIC DNA]</scope>
    <source>
        <strain evidence="3">ERGS4:06</strain>
        <plasmid evidence="3">pRK01</plasmid>
    </source>
</reference>
<proteinExistence type="predicted"/>
<evidence type="ECO:0000313" key="3">
    <source>
        <dbReference type="Proteomes" id="UP000059574"/>
    </source>
</evidence>
<keyword evidence="1" id="KW-0732">Signal</keyword>
<dbReference type="InterPro" id="IPR029050">
    <property type="entry name" value="Immunoprotect_excell_Ig-like"/>
</dbReference>
<dbReference type="Proteomes" id="UP000059574">
    <property type="component" value="Plasmid pRK01"/>
</dbReference>
<evidence type="ECO:0000313" key="2">
    <source>
        <dbReference type="EMBL" id="ALO68704.1"/>
    </source>
</evidence>
<geneLocation type="plasmid" evidence="2 3">
    <name>pRK01</name>
</geneLocation>
<sequence length="140" mass="14463">MASAQQEKAPVGTLESGVKYADGVAVSISGFARGIVSDQSAGSIKGQTYIKMSIKITNDSTSNVDLSQVIVTLKFGPGSTVASPVYPDSTTSDFFGTVKPGGVQSGEYAFAIPAQPMASTLYVDIDGNHQPAVIQGKFPL</sequence>
<evidence type="ECO:0000256" key="1">
    <source>
        <dbReference type="ARBA" id="ARBA00022729"/>
    </source>
</evidence>
<name>A0A0S2M5A1_9MICC</name>
<dbReference type="Gene3D" id="2.60.40.1240">
    <property type="match status" value="1"/>
</dbReference>
<keyword evidence="2" id="KW-0614">Plasmid</keyword>
<dbReference type="RefSeq" id="WP_062294126.1">
    <property type="nucleotide sequence ID" value="NZ_CP013200.1"/>
</dbReference>
<reference evidence="2 3" key="2">
    <citation type="journal article" date="2016" name="J. Biotechnol.">
        <title>Complete genome sequence of Arthrobacter alpinus ERGS4:06, a yellow pigmented bacterium tolerant to cold and radiations isolated from Sikkim Himalaya.</title>
        <authorList>
            <person name="Kumar R."/>
            <person name="Singh D."/>
            <person name="Swarnkar M.K."/>
            <person name="Singh A.K."/>
            <person name="Kumar S."/>
        </authorList>
    </citation>
    <scope>NUCLEOTIDE SEQUENCE [LARGE SCALE GENOMIC DNA]</scope>
    <source>
        <strain evidence="2 3">ERGS4:06</strain>
        <plasmid evidence="2 3">pRK01</plasmid>
    </source>
</reference>
<accession>A0A0S2M5A1</accession>